<dbReference type="InterPro" id="IPR050834">
    <property type="entry name" value="Glycosyltransf_2"/>
</dbReference>
<dbReference type="GO" id="GO:0016757">
    <property type="term" value="F:glycosyltransferase activity"/>
    <property type="evidence" value="ECO:0007669"/>
    <property type="project" value="UniProtKB-KW"/>
</dbReference>
<keyword evidence="3" id="KW-0808">Transferase</keyword>
<proteinExistence type="inferred from homology"/>
<dbReference type="Pfam" id="PF00535">
    <property type="entry name" value="Glycos_transf_2"/>
    <property type="match status" value="1"/>
</dbReference>
<evidence type="ECO:0000313" key="6">
    <source>
        <dbReference type="Proteomes" id="UP000178264"/>
    </source>
</evidence>
<sequence>MKDTRQISNGVKIPRVSILVRACNVTRFLPEALRSIEAQDFKNWEALILDDASHDGIMRAIAPYRPDTRIRYIRNRIRLGRAGNLNRGLALARGTYIAVLDGDDAWCDPTFLSQQVTFLATHPRVTLAAAGVQEIDERGEVRRIFPNGWLHDRAIREHLLIENIISHHTVCYRKQDALNLGGYDERLFFTEDYDLWLRLGLIGKLHKFHAITGSYRIHTNNIGVRERKKQIMEELRVIWRYRTAYPYLGLALLNRTLSFLASLLPKQVRAKIASLCRYHALRARCVNGLKFPHYGHA</sequence>
<evidence type="ECO:0000256" key="2">
    <source>
        <dbReference type="ARBA" id="ARBA00022676"/>
    </source>
</evidence>
<dbReference type="InterPro" id="IPR001173">
    <property type="entry name" value="Glyco_trans_2-like"/>
</dbReference>
<keyword evidence="2" id="KW-0328">Glycosyltransferase</keyword>
<evidence type="ECO:0000256" key="1">
    <source>
        <dbReference type="ARBA" id="ARBA00006739"/>
    </source>
</evidence>
<organism evidence="5 6">
    <name type="scientific">Candidatus Uhrbacteria bacterium RIFCSPLOWO2_02_FULL_49_11</name>
    <dbReference type="NCBI Taxonomy" id="1802409"/>
    <lineage>
        <taxon>Bacteria</taxon>
        <taxon>Candidatus Uhriibacteriota</taxon>
    </lineage>
</organism>
<dbReference type="PANTHER" id="PTHR43685:SF5">
    <property type="entry name" value="GLYCOSYLTRANSFERASE EPSE-RELATED"/>
    <property type="match status" value="1"/>
</dbReference>
<dbReference type="Gene3D" id="3.90.550.10">
    <property type="entry name" value="Spore Coat Polysaccharide Biosynthesis Protein SpsA, Chain A"/>
    <property type="match status" value="1"/>
</dbReference>
<evidence type="ECO:0000313" key="5">
    <source>
        <dbReference type="EMBL" id="OGL87778.1"/>
    </source>
</evidence>
<feature type="domain" description="Glycosyltransferase 2-like" evidence="4">
    <location>
        <begin position="17"/>
        <end position="147"/>
    </location>
</feature>
<dbReference type="PANTHER" id="PTHR43685">
    <property type="entry name" value="GLYCOSYLTRANSFERASE"/>
    <property type="match status" value="1"/>
</dbReference>
<name>A0A1F7VC91_9BACT</name>
<protein>
    <recommendedName>
        <fullName evidence="4">Glycosyltransferase 2-like domain-containing protein</fullName>
    </recommendedName>
</protein>
<reference evidence="5 6" key="1">
    <citation type="journal article" date="2016" name="Nat. Commun.">
        <title>Thousands of microbial genomes shed light on interconnected biogeochemical processes in an aquifer system.</title>
        <authorList>
            <person name="Anantharaman K."/>
            <person name="Brown C.T."/>
            <person name="Hug L.A."/>
            <person name="Sharon I."/>
            <person name="Castelle C.J."/>
            <person name="Probst A.J."/>
            <person name="Thomas B.C."/>
            <person name="Singh A."/>
            <person name="Wilkins M.J."/>
            <person name="Karaoz U."/>
            <person name="Brodie E.L."/>
            <person name="Williams K.H."/>
            <person name="Hubbard S.S."/>
            <person name="Banfield J.F."/>
        </authorList>
    </citation>
    <scope>NUCLEOTIDE SEQUENCE [LARGE SCALE GENOMIC DNA]</scope>
</reference>
<accession>A0A1F7VC91</accession>
<dbReference type="Proteomes" id="UP000178264">
    <property type="component" value="Unassembled WGS sequence"/>
</dbReference>
<dbReference type="AlphaFoldDB" id="A0A1F7VC91"/>
<comment type="caution">
    <text evidence="5">The sequence shown here is derived from an EMBL/GenBank/DDBJ whole genome shotgun (WGS) entry which is preliminary data.</text>
</comment>
<evidence type="ECO:0000259" key="4">
    <source>
        <dbReference type="Pfam" id="PF00535"/>
    </source>
</evidence>
<dbReference type="SUPFAM" id="SSF53448">
    <property type="entry name" value="Nucleotide-diphospho-sugar transferases"/>
    <property type="match status" value="1"/>
</dbReference>
<dbReference type="EMBL" id="MGER01000059">
    <property type="protein sequence ID" value="OGL87778.1"/>
    <property type="molecule type" value="Genomic_DNA"/>
</dbReference>
<gene>
    <name evidence="5" type="ORF">A3I42_02550</name>
</gene>
<comment type="similarity">
    <text evidence="1">Belongs to the glycosyltransferase 2 family.</text>
</comment>
<dbReference type="InterPro" id="IPR029044">
    <property type="entry name" value="Nucleotide-diphossugar_trans"/>
</dbReference>
<evidence type="ECO:0000256" key="3">
    <source>
        <dbReference type="ARBA" id="ARBA00022679"/>
    </source>
</evidence>